<reference evidence="6 7" key="1">
    <citation type="submission" date="2018-08" db="EMBL/GenBank/DDBJ databases">
        <title>Genomic Encyclopedia of Archaeal and Bacterial Type Strains, Phase II (KMG-II): from individual species to whole genera.</title>
        <authorList>
            <person name="Goeker M."/>
        </authorList>
    </citation>
    <scope>NUCLEOTIDE SEQUENCE [LARGE SCALE GENOMIC DNA]</scope>
    <source>
        <strain evidence="6 7">DSM 45791</strain>
    </source>
</reference>
<protein>
    <submittedName>
        <fullName evidence="6">DNA-binding NarL/FixJ family response regulator</fullName>
    </submittedName>
</protein>
<dbReference type="CDD" id="cd17535">
    <property type="entry name" value="REC_NarL-like"/>
    <property type="match status" value="1"/>
</dbReference>
<dbReference type="RefSeq" id="WP_116175683.1">
    <property type="nucleotide sequence ID" value="NZ_CP144375.1"/>
</dbReference>
<evidence type="ECO:0000259" key="4">
    <source>
        <dbReference type="PROSITE" id="PS50043"/>
    </source>
</evidence>
<dbReference type="PRINTS" id="PR00038">
    <property type="entry name" value="HTHLUXR"/>
</dbReference>
<feature type="domain" description="Response regulatory" evidence="5">
    <location>
        <begin position="3"/>
        <end position="119"/>
    </location>
</feature>
<dbReference type="AlphaFoldDB" id="A0A3E0HKT8"/>
<dbReference type="CDD" id="cd06170">
    <property type="entry name" value="LuxR_C_like"/>
    <property type="match status" value="1"/>
</dbReference>
<dbReference type="GO" id="GO:0003677">
    <property type="term" value="F:DNA binding"/>
    <property type="evidence" value="ECO:0007669"/>
    <property type="project" value="UniProtKB-KW"/>
</dbReference>
<dbReference type="Pfam" id="PF00196">
    <property type="entry name" value="GerE"/>
    <property type="match status" value="1"/>
</dbReference>
<keyword evidence="2 6" id="KW-0238">DNA-binding</keyword>
<gene>
    <name evidence="6" type="ORF">BCF44_106191</name>
</gene>
<dbReference type="OrthoDB" id="9808843at2"/>
<dbReference type="Gene3D" id="3.40.50.2300">
    <property type="match status" value="1"/>
</dbReference>
<dbReference type="SMART" id="SM00448">
    <property type="entry name" value="REC"/>
    <property type="match status" value="1"/>
</dbReference>
<evidence type="ECO:0000259" key="5">
    <source>
        <dbReference type="PROSITE" id="PS50110"/>
    </source>
</evidence>
<evidence type="ECO:0000256" key="2">
    <source>
        <dbReference type="ARBA" id="ARBA00023125"/>
    </source>
</evidence>
<dbReference type="PANTHER" id="PTHR45566">
    <property type="entry name" value="HTH-TYPE TRANSCRIPTIONAL REGULATOR YHJB-RELATED"/>
    <property type="match status" value="1"/>
</dbReference>
<dbReference type="GO" id="GO:0000160">
    <property type="term" value="P:phosphorelay signal transduction system"/>
    <property type="evidence" value="ECO:0007669"/>
    <property type="project" value="InterPro"/>
</dbReference>
<evidence type="ECO:0000313" key="6">
    <source>
        <dbReference type="EMBL" id="REH47027.1"/>
    </source>
</evidence>
<dbReference type="InterPro" id="IPR058245">
    <property type="entry name" value="NreC/VraR/RcsB-like_REC"/>
</dbReference>
<name>A0A3E0HKT8_9PSEU</name>
<evidence type="ECO:0000256" key="1">
    <source>
        <dbReference type="ARBA" id="ARBA00022553"/>
    </source>
</evidence>
<dbReference type="GO" id="GO:0006355">
    <property type="term" value="P:regulation of DNA-templated transcription"/>
    <property type="evidence" value="ECO:0007669"/>
    <property type="project" value="InterPro"/>
</dbReference>
<organism evidence="6 7">
    <name type="scientific">Kutzneria buriramensis</name>
    <dbReference type="NCBI Taxonomy" id="1045776"/>
    <lineage>
        <taxon>Bacteria</taxon>
        <taxon>Bacillati</taxon>
        <taxon>Actinomycetota</taxon>
        <taxon>Actinomycetes</taxon>
        <taxon>Pseudonocardiales</taxon>
        <taxon>Pseudonocardiaceae</taxon>
        <taxon>Kutzneria</taxon>
    </lineage>
</organism>
<feature type="domain" description="HTH luxR-type" evidence="4">
    <location>
        <begin position="129"/>
        <end position="194"/>
    </location>
</feature>
<evidence type="ECO:0000256" key="3">
    <source>
        <dbReference type="PROSITE-ProRule" id="PRU00169"/>
    </source>
</evidence>
<dbReference type="InterPro" id="IPR011006">
    <property type="entry name" value="CheY-like_superfamily"/>
</dbReference>
<dbReference type="InterPro" id="IPR051015">
    <property type="entry name" value="EvgA-like"/>
</dbReference>
<dbReference type="PROSITE" id="PS50043">
    <property type="entry name" value="HTH_LUXR_2"/>
    <property type="match status" value="1"/>
</dbReference>
<dbReference type="InterPro" id="IPR000792">
    <property type="entry name" value="Tscrpt_reg_LuxR_C"/>
</dbReference>
<dbReference type="InterPro" id="IPR001789">
    <property type="entry name" value="Sig_transdc_resp-reg_receiver"/>
</dbReference>
<dbReference type="EMBL" id="QUNO01000006">
    <property type="protein sequence ID" value="REH47027.1"/>
    <property type="molecule type" value="Genomic_DNA"/>
</dbReference>
<dbReference type="PROSITE" id="PS50110">
    <property type="entry name" value="RESPONSE_REGULATORY"/>
    <property type="match status" value="1"/>
</dbReference>
<comment type="caution">
    <text evidence="3">Lacks conserved residue(s) required for the propagation of feature annotation.</text>
</comment>
<dbReference type="SMART" id="SM00421">
    <property type="entry name" value="HTH_LUXR"/>
    <property type="match status" value="1"/>
</dbReference>
<dbReference type="SUPFAM" id="SSF52172">
    <property type="entry name" value="CheY-like"/>
    <property type="match status" value="1"/>
</dbReference>
<sequence>MVRILVANDFTLLREALCEALVQEGDFEVVAEVGDAESVITQAVRTRADVVLLELHRPVQAHVRTARGLLLASPGSRVVILNTCEDPAFERDMLAAGIARVLDRNVSRQDLVDAIREVAAGEPVAPPAEAGQSNLLSDREQEVLTLVAEAKSNRQIAAVLSITEATVKRHLRNIFRKLDAVSRIDAVNKGIAAALIRVTR</sequence>
<dbReference type="InterPro" id="IPR016032">
    <property type="entry name" value="Sig_transdc_resp-reg_C-effctor"/>
</dbReference>
<keyword evidence="7" id="KW-1185">Reference proteome</keyword>
<accession>A0A3E0HKT8</accession>
<dbReference type="SUPFAM" id="SSF46894">
    <property type="entry name" value="C-terminal effector domain of the bipartite response regulators"/>
    <property type="match status" value="1"/>
</dbReference>
<keyword evidence="1" id="KW-0597">Phosphoprotein</keyword>
<evidence type="ECO:0000313" key="7">
    <source>
        <dbReference type="Proteomes" id="UP000256269"/>
    </source>
</evidence>
<proteinExistence type="predicted"/>
<dbReference type="PANTHER" id="PTHR45566:SF2">
    <property type="entry name" value="NARL SUBFAMILY"/>
    <property type="match status" value="1"/>
</dbReference>
<dbReference type="Proteomes" id="UP000256269">
    <property type="component" value="Unassembled WGS sequence"/>
</dbReference>
<comment type="caution">
    <text evidence="6">The sequence shown here is derived from an EMBL/GenBank/DDBJ whole genome shotgun (WGS) entry which is preliminary data.</text>
</comment>